<dbReference type="InterPro" id="IPR004437">
    <property type="entry name" value="ParB/RepB/Spo0J"/>
</dbReference>
<dbReference type="GO" id="GO:0007059">
    <property type="term" value="P:chromosome segregation"/>
    <property type="evidence" value="ECO:0007669"/>
    <property type="project" value="UniProtKB-KW"/>
</dbReference>
<dbReference type="PANTHER" id="PTHR33375:SF1">
    <property type="entry name" value="CHROMOSOME-PARTITIONING PROTEIN PARB-RELATED"/>
    <property type="match status" value="1"/>
</dbReference>
<dbReference type="Gene3D" id="1.10.10.2830">
    <property type="match status" value="1"/>
</dbReference>
<dbReference type="NCBIfam" id="TIGR00180">
    <property type="entry name" value="parB_part"/>
    <property type="match status" value="1"/>
</dbReference>
<evidence type="ECO:0000256" key="1">
    <source>
        <dbReference type="ARBA" id="ARBA00022829"/>
    </source>
</evidence>
<dbReference type="SUPFAM" id="SSF109709">
    <property type="entry name" value="KorB DNA-binding domain-like"/>
    <property type="match status" value="1"/>
</dbReference>
<reference evidence="3" key="1">
    <citation type="submission" date="2020-03" db="EMBL/GenBank/DDBJ databases">
        <title>The deep terrestrial virosphere.</title>
        <authorList>
            <person name="Holmfeldt K."/>
            <person name="Nilsson E."/>
            <person name="Simone D."/>
            <person name="Lopez-Fernandez M."/>
            <person name="Wu X."/>
            <person name="de Brujin I."/>
            <person name="Lundin D."/>
            <person name="Andersson A."/>
            <person name="Bertilsson S."/>
            <person name="Dopson M."/>
        </authorList>
    </citation>
    <scope>NUCLEOTIDE SEQUENCE</scope>
    <source>
        <strain evidence="3">TM448A03703</strain>
        <strain evidence="4">TM448B03554</strain>
    </source>
</reference>
<accession>A0A6H2A161</accession>
<dbReference type="GO" id="GO:0005694">
    <property type="term" value="C:chromosome"/>
    <property type="evidence" value="ECO:0007669"/>
    <property type="project" value="TreeGrafter"/>
</dbReference>
<dbReference type="AlphaFoldDB" id="A0A6H2A161"/>
<keyword evidence="1" id="KW-0159">Chromosome partition</keyword>
<organism evidence="3">
    <name type="scientific">viral metagenome</name>
    <dbReference type="NCBI Taxonomy" id="1070528"/>
    <lineage>
        <taxon>unclassified sequences</taxon>
        <taxon>metagenomes</taxon>
        <taxon>organismal metagenomes</taxon>
    </lineage>
</organism>
<proteinExistence type="predicted"/>
<dbReference type="InterPro" id="IPR003115">
    <property type="entry name" value="ParB_N"/>
</dbReference>
<dbReference type="InterPro" id="IPR050336">
    <property type="entry name" value="Chromosome_partition/occlusion"/>
</dbReference>
<gene>
    <name evidence="3" type="ORF">TM448A03703_0003</name>
    <name evidence="4" type="ORF">TM448B03554_0013</name>
</gene>
<dbReference type="Pfam" id="PF17762">
    <property type="entry name" value="HTH_ParB"/>
    <property type="match status" value="1"/>
</dbReference>
<evidence type="ECO:0000259" key="2">
    <source>
        <dbReference type="SMART" id="SM00470"/>
    </source>
</evidence>
<dbReference type="EMBL" id="MT145025">
    <property type="protein sequence ID" value="QJI02730.1"/>
    <property type="molecule type" value="Genomic_DNA"/>
</dbReference>
<dbReference type="GO" id="GO:0003677">
    <property type="term" value="F:DNA binding"/>
    <property type="evidence" value="ECO:0007669"/>
    <property type="project" value="InterPro"/>
</dbReference>
<dbReference type="InterPro" id="IPR036086">
    <property type="entry name" value="ParB/Sulfiredoxin_sf"/>
</dbReference>
<name>A0A6H2A161_9ZZZZ</name>
<evidence type="ECO:0000313" key="4">
    <source>
        <dbReference type="EMBL" id="QJI02730.1"/>
    </source>
</evidence>
<dbReference type="Pfam" id="PF02195">
    <property type="entry name" value="ParB_N"/>
    <property type="match status" value="1"/>
</dbReference>
<dbReference type="SMART" id="SM00470">
    <property type="entry name" value="ParB"/>
    <property type="match status" value="1"/>
</dbReference>
<dbReference type="EMBL" id="MT144431">
    <property type="protein sequence ID" value="QJA53554.1"/>
    <property type="molecule type" value="Genomic_DNA"/>
</dbReference>
<dbReference type="Gene3D" id="3.90.1530.30">
    <property type="match status" value="1"/>
</dbReference>
<dbReference type="PANTHER" id="PTHR33375">
    <property type="entry name" value="CHROMOSOME-PARTITIONING PROTEIN PARB-RELATED"/>
    <property type="match status" value="1"/>
</dbReference>
<dbReference type="InterPro" id="IPR041468">
    <property type="entry name" value="HTH_ParB/Spo0J"/>
</dbReference>
<evidence type="ECO:0000313" key="3">
    <source>
        <dbReference type="EMBL" id="QJA53554.1"/>
    </source>
</evidence>
<feature type="domain" description="ParB-like N-terminal" evidence="2">
    <location>
        <begin position="4"/>
        <end position="93"/>
    </location>
</feature>
<dbReference type="SUPFAM" id="SSF110849">
    <property type="entry name" value="ParB/Sulfiredoxin"/>
    <property type="match status" value="1"/>
</dbReference>
<protein>
    <recommendedName>
        <fullName evidence="2">ParB-like N-terminal domain-containing protein</fullName>
    </recommendedName>
</protein>
<sequence length="270" mass="29614">MKVKNIAIELIKYPPVVLRSPKDMTGIEDLAKSIETDGLLNPLTVMEKENYFELLAGGRRLQAIKLLQWKVVPCNILIPAIDRERIITLIENQKRADLNPLEEAQYYEYLQKEFGLSQEKIGELSGTTSAHVNQMLSLLSLDEYTMGALAAGDIGPSQARELGRCSDVGYRHSLVDIIKKSGASVLVLKRWVDERVGFISQAETRTGVLVSSPFGGGGVIGPVTCDICKGELHYGGLQAILCCNECYTRLKQVMESGDASQGRGEGQQGL</sequence>